<reference evidence="2 3" key="1">
    <citation type="submission" date="2018-03" db="EMBL/GenBank/DDBJ databases">
        <title>Whole genome sequencing of Histamine producing bacteria.</title>
        <authorList>
            <person name="Butler K."/>
        </authorList>
    </citation>
    <scope>NUCLEOTIDE SEQUENCE [LARGE SCALE GENOMIC DNA]</scope>
    <source>
        <strain evidence="2 3">DSM 16190</strain>
    </source>
</reference>
<gene>
    <name evidence="2" type="ORF">C9I89_06575</name>
</gene>
<dbReference type="AlphaFoldDB" id="A0A2T3N1H9"/>
<dbReference type="OrthoDB" id="3621228at2"/>
<accession>A0A2T3N1H9</accession>
<keyword evidence="3" id="KW-1185">Reference proteome</keyword>
<feature type="transmembrane region" description="Helical" evidence="1">
    <location>
        <begin position="43"/>
        <end position="62"/>
    </location>
</feature>
<dbReference type="RefSeq" id="WP_107282549.1">
    <property type="nucleotide sequence ID" value="NZ_PYMC01000003.1"/>
</dbReference>
<name>A0A2T3N1H9_9GAMM</name>
<keyword evidence="1" id="KW-0472">Membrane</keyword>
<proteinExistence type="predicted"/>
<protein>
    <submittedName>
        <fullName evidence="2">Uncharacterized protein</fullName>
    </submittedName>
</protein>
<comment type="caution">
    <text evidence="2">The sequence shown here is derived from an EMBL/GenBank/DDBJ whole genome shotgun (WGS) entry which is preliminary data.</text>
</comment>
<dbReference type="EMBL" id="PYMC01000003">
    <property type="protein sequence ID" value="PSW06169.1"/>
    <property type="molecule type" value="Genomic_DNA"/>
</dbReference>
<organism evidence="2 3">
    <name type="scientific">Photobacterium lipolyticum</name>
    <dbReference type="NCBI Taxonomy" id="266810"/>
    <lineage>
        <taxon>Bacteria</taxon>
        <taxon>Pseudomonadati</taxon>
        <taxon>Pseudomonadota</taxon>
        <taxon>Gammaproteobacteria</taxon>
        <taxon>Vibrionales</taxon>
        <taxon>Vibrionaceae</taxon>
        <taxon>Photobacterium</taxon>
    </lineage>
</organism>
<sequence>MSQLDTLAEKKIELTNQFAIERYKFILDKIKFLDNQYNNYLNLFIKLLTAILGIIISSILISKKGEIDASWVRYIIEASSALIIIISLILIRLTTITIHSWKDYRNDEVLLLSKFEIDIDRKPPSDQKENHWNEAAFITLLWATVVSFILTYLSSDWILTILKLNN</sequence>
<evidence type="ECO:0000256" key="1">
    <source>
        <dbReference type="SAM" id="Phobius"/>
    </source>
</evidence>
<evidence type="ECO:0000313" key="3">
    <source>
        <dbReference type="Proteomes" id="UP000240904"/>
    </source>
</evidence>
<keyword evidence="1" id="KW-1133">Transmembrane helix</keyword>
<dbReference type="Proteomes" id="UP000240904">
    <property type="component" value="Unassembled WGS sequence"/>
</dbReference>
<keyword evidence="1" id="KW-0812">Transmembrane</keyword>
<evidence type="ECO:0000313" key="2">
    <source>
        <dbReference type="EMBL" id="PSW06169.1"/>
    </source>
</evidence>
<feature type="transmembrane region" description="Helical" evidence="1">
    <location>
        <begin position="135"/>
        <end position="153"/>
    </location>
</feature>
<feature type="transmembrane region" description="Helical" evidence="1">
    <location>
        <begin position="74"/>
        <end position="101"/>
    </location>
</feature>